<name>A0A9N8VM02_9GLOM</name>
<reference evidence="2" key="1">
    <citation type="submission" date="2021-06" db="EMBL/GenBank/DDBJ databases">
        <authorList>
            <person name="Kallberg Y."/>
            <person name="Tangrot J."/>
            <person name="Rosling A."/>
        </authorList>
    </citation>
    <scope>NUCLEOTIDE SEQUENCE</scope>
    <source>
        <strain evidence="2">FL966</strain>
    </source>
</reference>
<feature type="chain" id="PRO_5040228670" evidence="1">
    <location>
        <begin position="20"/>
        <end position="109"/>
    </location>
</feature>
<protein>
    <submittedName>
        <fullName evidence="2">6898_t:CDS:1</fullName>
    </submittedName>
</protein>
<dbReference type="Proteomes" id="UP000789759">
    <property type="component" value="Unassembled WGS sequence"/>
</dbReference>
<keyword evidence="3" id="KW-1185">Reference proteome</keyword>
<feature type="signal peptide" evidence="1">
    <location>
        <begin position="1"/>
        <end position="19"/>
    </location>
</feature>
<accession>A0A9N8VM02</accession>
<dbReference type="AlphaFoldDB" id="A0A9N8VM02"/>
<evidence type="ECO:0000313" key="2">
    <source>
        <dbReference type="EMBL" id="CAG8455462.1"/>
    </source>
</evidence>
<sequence>MKFLKNLVILLLVINAVACTCSKAKSVPSSQVSVLRNQVLIFVDDFSLPQLYTWDFKKGRYMRVLNKNSKMCKSYPGGLYLQSFPKGSAKAIYQPVHKPKGANIKRPRS</sequence>
<evidence type="ECO:0000256" key="1">
    <source>
        <dbReference type="SAM" id="SignalP"/>
    </source>
</evidence>
<proteinExistence type="predicted"/>
<dbReference type="OrthoDB" id="2438501at2759"/>
<keyword evidence="1" id="KW-0732">Signal</keyword>
<gene>
    <name evidence="2" type="ORF">CPELLU_LOCUS365</name>
</gene>
<dbReference type="EMBL" id="CAJVQA010000095">
    <property type="protein sequence ID" value="CAG8455462.1"/>
    <property type="molecule type" value="Genomic_DNA"/>
</dbReference>
<organism evidence="2 3">
    <name type="scientific">Cetraspora pellucida</name>
    <dbReference type="NCBI Taxonomy" id="1433469"/>
    <lineage>
        <taxon>Eukaryota</taxon>
        <taxon>Fungi</taxon>
        <taxon>Fungi incertae sedis</taxon>
        <taxon>Mucoromycota</taxon>
        <taxon>Glomeromycotina</taxon>
        <taxon>Glomeromycetes</taxon>
        <taxon>Diversisporales</taxon>
        <taxon>Gigasporaceae</taxon>
        <taxon>Cetraspora</taxon>
    </lineage>
</organism>
<evidence type="ECO:0000313" key="3">
    <source>
        <dbReference type="Proteomes" id="UP000789759"/>
    </source>
</evidence>
<comment type="caution">
    <text evidence="2">The sequence shown here is derived from an EMBL/GenBank/DDBJ whole genome shotgun (WGS) entry which is preliminary data.</text>
</comment>